<dbReference type="EMBL" id="HBUE01149330">
    <property type="protein sequence ID" value="CAG6504288.1"/>
    <property type="molecule type" value="Transcribed_RNA"/>
</dbReference>
<dbReference type="AlphaFoldDB" id="A0A8D8CLM0"/>
<dbReference type="EMBL" id="HBUE01130161">
    <property type="protein sequence ID" value="CAG6496013.1"/>
    <property type="molecule type" value="Transcribed_RNA"/>
</dbReference>
<name>A0A8D8CLM0_CULPI</name>
<dbReference type="EMBL" id="HBUE01254293">
    <property type="protein sequence ID" value="CAG6555564.1"/>
    <property type="molecule type" value="Transcribed_RNA"/>
</dbReference>
<dbReference type="EMBL" id="HBUE01254295">
    <property type="protein sequence ID" value="CAG6555566.1"/>
    <property type="molecule type" value="Transcribed_RNA"/>
</dbReference>
<accession>A0A8D8CLM0</accession>
<organism evidence="1">
    <name type="scientific">Culex pipiens</name>
    <name type="common">House mosquito</name>
    <dbReference type="NCBI Taxonomy" id="7175"/>
    <lineage>
        <taxon>Eukaryota</taxon>
        <taxon>Metazoa</taxon>
        <taxon>Ecdysozoa</taxon>
        <taxon>Arthropoda</taxon>
        <taxon>Hexapoda</taxon>
        <taxon>Insecta</taxon>
        <taxon>Pterygota</taxon>
        <taxon>Neoptera</taxon>
        <taxon>Endopterygota</taxon>
        <taxon>Diptera</taxon>
        <taxon>Nematocera</taxon>
        <taxon>Culicoidea</taxon>
        <taxon>Culicidae</taxon>
        <taxon>Culicinae</taxon>
        <taxon>Culicini</taxon>
        <taxon>Culex</taxon>
        <taxon>Culex</taxon>
    </lineage>
</organism>
<dbReference type="EMBL" id="HBUE01254298">
    <property type="protein sequence ID" value="CAG6555568.1"/>
    <property type="molecule type" value="Transcribed_RNA"/>
</dbReference>
<dbReference type="EMBL" id="HBUE01149336">
    <property type="protein sequence ID" value="CAG6504292.1"/>
    <property type="molecule type" value="Transcribed_RNA"/>
</dbReference>
<dbReference type="EMBL" id="HBUE01254294">
    <property type="protein sequence ID" value="CAG6555565.1"/>
    <property type="molecule type" value="Transcribed_RNA"/>
</dbReference>
<dbReference type="EMBL" id="HBUE01130166">
    <property type="protein sequence ID" value="CAG6496016.1"/>
    <property type="molecule type" value="Transcribed_RNA"/>
</dbReference>
<dbReference type="EMBL" id="HBUE01130167">
    <property type="protein sequence ID" value="CAG6496017.1"/>
    <property type="molecule type" value="Transcribed_RNA"/>
</dbReference>
<sequence length="151" mass="16488">MAAIIYVPSDKSGPIALGSTTATDIVCGALGGRTWRRRCWASSQFTAAAAACHAFDNDVMLPIDQLKLLVNFVSLVDDGWLEPQNEIRFANGTCISIFFISVLLFRGESVRDGAISSASVKAVIFRLFPPTTTTTRPVRRWFPAGNHQPRT</sequence>
<dbReference type="EMBL" id="HBUE01130162">
    <property type="protein sequence ID" value="CAG6496014.1"/>
    <property type="molecule type" value="Transcribed_RNA"/>
</dbReference>
<proteinExistence type="predicted"/>
<reference evidence="1" key="1">
    <citation type="submission" date="2021-05" db="EMBL/GenBank/DDBJ databases">
        <authorList>
            <person name="Alioto T."/>
            <person name="Alioto T."/>
            <person name="Gomez Garrido J."/>
        </authorList>
    </citation>
    <scope>NUCLEOTIDE SEQUENCE</scope>
</reference>
<dbReference type="EMBL" id="HBUE01149332">
    <property type="protein sequence ID" value="CAG6504290.1"/>
    <property type="molecule type" value="Transcribed_RNA"/>
</dbReference>
<dbReference type="EMBL" id="HBUE01130170">
    <property type="protein sequence ID" value="CAG6496020.1"/>
    <property type="molecule type" value="Transcribed_RNA"/>
</dbReference>
<protein>
    <submittedName>
        <fullName evidence="1">(northern house mosquito) hypothetical protein</fullName>
    </submittedName>
</protein>
<dbReference type="EMBL" id="HBUE01130171">
    <property type="protein sequence ID" value="CAG6496021.1"/>
    <property type="molecule type" value="Transcribed_RNA"/>
</dbReference>
<evidence type="ECO:0000313" key="1">
    <source>
        <dbReference type="EMBL" id="CAG6496013.1"/>
    </source>
</evidence>
<dbReference type="EMBL" id="HBUE01149331">
    <property type="protein sequence ID" value="CAG6504289.1"/>
    <property type="molecule type" value="Transcribed_RNA"/>
</dbReference>
<dbReference type="EMBL" id="HBUE01130160">
    <property type="protein sequence ID" value="CAG6496012.1"/>
    <property type="molecule type" value="Transcribed_RNA"/>
</dbReference>